<evidence type="ECO:0000256" key="1">
    <source>
        <dbReference type="SAM" id="MobiDB-lite"/>
    </source>
</evidence>
<accession>A0A2P5AGJ8</accession>
<sequence>MLNYISTLGLCGNLRSAEPSTGSRTSARQADGEATGTATATKRRTAQSAGPQATKI</sequence>
<comment type="caution">
    <text evidence="2">The sequence shown here is derived from an EMBL/GenBank/DDBJ whole genome shotgun (WGS) entry which is preliminary data.</text>
</comment>
<reference evidence="3" key="1">
    <citation type="submission" date="2016-06" db="EMBL/GenBank/DDBJ databases">
        <title>Parallel loss of symbiosis genes in relatives of nitrogen-fixing non-legume Parasponia.</title>
        <authorList>
            <person name="Van Velzen R."/>
            <person name="Holmer R."/>
            <person name="Bu F."/>
            <person name="Rutten L."/>
            <person name="Van Zeijl A."/>
            <person name="Liu W."/>
            <person name="Santuari L."/>
            <person name="Cao Q."/>
            <person name="Sharma T."/>
            <person name="Shen D."/>
            <person name="Roswanjaya Y."/>
            <person name="Wardhani T."/>
            <person name="Kalhor M.S."/>
            <person name="Jansen J."/>
            <person name="Van den Hoogen J."/>
            <person name="Gungor B."/>
            <person name="Hartog M."/>
            <person name="Hontelez J."/>
            <person name="Verver J."/>
            <person name="Yang W.-C."/>
            <person name="Schijlen E."/>
            <person name="Repin R."/>
            <person name="Schilthuizen M."/>
            <person name="Schranz E."/>
            <person name="Heidstra R."/>
            <person name="Miyata K."/>
            <person name="Fedorova E."/>
            <person name="Kohlen W."/>
            <person name="Bisseling T."/>
            <person name="Smit S."/>
            <person name="Geurts R."/>
        </authorList>
    </citation>
    <scope>NUCLEOTIDE SEQUENCE [LARGE SCALE GENOMIC DNA]</scope>
    <source>
        <strain evidence="3">cv. WU1-14</strain>
    </source>
</reference>
<evidence type="ECO:0000313" key="3">
    <source>
        <dbReference type="Proteomes" id="UP000237105"/>
    </source>
</evidence>
<dbReference type="Proteomes" id="UP000237105">
    <property type="component" value="Unassembled WGS sequence"/>
</dbReference>
<feature type="non-terminal residue" evidence="2">
    <location>
        <position position="56"/>
    </location>
</feature>
<dbReference type="EMBL" id="JXTB01000604">
    <property type="protein sequence ID" value="PON35644.1"/>
    <property type="molecule type" value="Genomic_DNA"/>
</dbReference>
<feature type="region of interest" description="Disordered" evidence="1">
    <location>
        <begin position="13"/>
        <end position="56"/>
    </location>
</feature>
<protein>
    <submittedName>
        <fullName evidence="2">Uncharacterized protein</fullName>
    </submittedName>
</protein>
<proteinExistence type="predicted"/>
<evidence type="ECO:0000313" key="2">
    <source>
        <dbReference type="EMBL" id="PON35644.1"/>
    </source>
</evidence>
<organism evidence="2 3">
    <name type="scientific">Parasponia andersonii</name>
    <name type="common">Sponia andersonii</name>
    <dbReference type="NCBI Taxonomy" id="3476"/>
    <lineage>
        <taxon>Eukaryota</taxon>
        <taxon>Viridiplantae</taxon>
        <taxon>Streptophyta</taxon>
        <taxon>Embryophyta</taxon>
        <taxon>Tracheophyta</taxon>
        <taxon>Spermatophyta</taxon>
        <taxon>Magnoliopsida</taxon>
        <taxon>eudicotyledons</taxon>
        <taxon>Gunneridae</taxon>
        <taxon>Pentapetalae</taxon>
        <taxon>rosids</taxon>
        <taxon>fabids</taxon>
        <taxon>Rosales</taxon>
        <taxon>Cannabaceae</taxon>
        <taxon>Parasponia</taxon>
    </lineage>
</organism>
<gene>
    <name evidence="2" type="ORF">PanWU01x14_334840</name>
</gene>
<feature type="compositionally biased region" description="Polar residues" evidence="1">
    <location>
        <begin position="47"/>
        <end position="56"/>
    </location>
</feature>
<dbReference type="AlphaFoldDB" id="A0A2P5AGJ8"/>
<feature type="compositionally biased region" description="Polar residues" evidence="1">
    <location>
        <begin position="18"/>
        <end position="28"/>
    </location>
</feature>
<name>A0A2P5AGJ8_PARAD</name>
<keyword evidence="3" id="KW-1185">Reference proteome</keyword>